<dbReference type="InterPro" id="IPR036259">
    <property type="entry name" value="MFS_trans_sf"/>
</dbReference>
<sequence length="219" mass="23956">MAASKSSLDRPLTPKNASASAEPADADAKKDLSVLNPVPNHKCVTGFKLYIIVAAVAFVGFLMLLDNMIVSTAIPRITDEFHSLADVGWYASAYQFGSSAPRPLTGRIYKYFNTKVRDICDLFMFRAFDLSQQWTYLVFFIIFEVGSVICGAANSSAMFIVGRFIAGFGGAGVATGSITIISVAVCEARVLRMSHVLSWRSSLPSMSTFSSYQHQRYVM</sequence>
<dbReference type="PROSITE" id="PS50850">
    <property type="entry name" value="MFS"/>
    <property type="match status" value="1"/>
</dbReference>
<comment type="similarity">
    <text evidence="2">Belongs to the major facilitator superfamily. TCR/Tet family.</text>
</comment>
<keyword evidence="5 7" id="KW-0472">Membrane</keyword>
<name>A0A922NFU2_9PLEO</name>
<proteinExistence type="inferred from homology"/>
<evidence type="ECO:0000256" key="7">
    <source>
        <dbReference type="SAM" id="Phobius"/>
    </source>
</evidence>
<accession>A0A922NFU2</accession>
<dbReference type="EMBL" id="NRDI02000009">
    <property type="protein sequence ID" value="KAI1513414.1"/>
    <property type="molecule type" value="Genomic_DNA"/>
</dbReference>
<reference evidence="10" key="1">
    <citation type="journal article" date="2022" name="Microb. Genom.">
        <title>A global pangenome for the wheat fungal pathogen Pyrenophora tritici-repentis and prediction of effector protein structural homology.</title>
        <authorList>
            <person name="Moolhuijzen P.M."/>
            <person name="See P.T."/>
            <person name="Shi G."/>
            <person name="Powell H.R."/>
            <person name="Cockram J."/>
            <person name="Jorgensen L.N."/>
            <person name="Benslimane H."/>
            <person name="Strelkov S.E."/>
            <person name="Turner J."/>
            <person name="Liu Z."/>
            <person name="Moffat C.S."/>
        </authorList>
    </citation>
    <scope>NUCLEOTIDE SEQUENCE [LARGE SCALE GENOMIC DNA]</scope>
</reference>
<evidence type="ECO:0000256" key="1">
    <source>
        <dbReference type="ARBA" id="ARBA00004141"/>
    </source>
</evidence>
<evidence type="ECO:0000259" key="8">
    <source>
        <dbReference type="PROSITE" id="PS50850"/>
    </source>
</evidence>
<comment type="subcellular location">
    <subcellularLocation>
        <location evidence="1">Membrane</location>
        <topology evidence="1">Multi-pass membrane protein</topology>
    </subcellularLocation>
</comment>
<dbReference type="GO" id="GO:0022857">
    <property type="term" value="F:transmembrane transporter activity"/>
    <property type="evidence" value="ECO:0007669"/>
    <property type="project" value="InterPro"/>
</dbReference>
<dbReference type="AlphaFoldDB" id="A0A922NFU2"/>
<dbReference type="Gene3D" id="1.20.1250.20">
    <property type="entry name" value="MFS general substrate transporter like domains"/>
    <property type="match status" value="1"/>
</dbReference>
<evidence type="ECO:0000256" key="5">
    <source>
        <dbReference type="ARBA" id="ARBA00023136"/>
    </source>
</evidence>
<feature type="transmembrane region" description="Helical" evidence="7">
    <location>
        <begin position="134"/>
        <end position="154"/>
    </location>
</feature>
<dbReference type="GO" id="GO:0005886">
    <property type="term" value="C:plasma membrane"/>
    <property type="evidence" value="ECO:0007669"/>
    <property type="project" value="TreeGrafter"/>
</dbReference>
<dbReference type="SUPFAM" id="SSF103473">
    <property type="entry name" value="MFS general substrate transporter"/>
    <property type="match status" value="1"/>
</dbReference>
<dbReference type="Proteomes" id="UP000249757">
    <property type="component" value="Unassembled WGS sequence"/>
</dbReference>
<evidence type="ECO:0000256" key="2">
    <source>
        <dbReference type="ARBA" id="ARBA00007520"/>
    </source>
</evidence>
<evidence type="ECO:0000256" key="4">
    <source>
        <dbReference type="ARBA" id="ARBA00022989"/>
    </source>
</evidence>
<feature type="domain" description="Major facilitator superfamily (MFS) profile" evidence="8">
    <location>
        <begin position="52"/>
        <end position="219"/>
    </location>
</feature>
<dbReference type="InterPro" id="IPR020846">
    <property type="entry name" value="MFS_dom"/>
</dbReference>
<dbReference type="PANTHER" id="PTHR23501:SF193">
    <property type="entry name" value="MULTIDRUG TRANSPORTER, PUTATIVE (AFU_ORTHOLOGUE AFUA_8G00940)-RELATED"/>
    <property type="match status" value="1"/>
</dbReference>
<dbReference type="InterPro" id="IPR011701">
    <property type="entry name" value="MFS"/>
</dbReference>
<dbReference type="Pfam" id="PF07690">
    <property type="entry name" value="MFS_1"/>
    <property type="match status" value="1"/>
</dbReference>
<keyword evidence="4 7" id="KW-1133">Transmembrane helix</keyword>
<keyword evidence="10" id="KW-1185">Reference proteome</keyword>
<feature type="transmembrane region" description="Helical" evidence="7">
    <location>
        <begin position="47"/>
        <end position="65"/>
    </location>
</feature>
<gene>
    <name evidence="9" type="ORF">Ptr86124_007316</name>
</gene>
<evidence type="ECO:0000256" key="6">
    <source>
        <dbReference type="SAM" id="MobiDB-lite"/>
    </source>
</evidence>
<evidence type="ECO:0000313" key="10">
    <source>
        <dbReference type="Proteomes" id="UP000249757"/>
    </source>
</evidence>
<feature type="transmembrane region" description="Helical" evidence="7">
    <location>
        <begin position="160"/>
        <end position="185"/>
    </location>
</feature>
<organism evidence="9 10">
    <name type="scientific">Pyrenophora tritici-repentis</name>
    <dbReference type="NCBI Taxonomy" id="45151"/>
    <lineage>
        <taxon>Eukaryota</taxon>
        <taxon>Fungi</taxon>
        <taxon>Dikarya</taxon>
        <taxon>Ascomycota</taxon>
        <taxon>Pezizomycotina</taxon>
        <taxon>Dothideomycetes</taxon>
        <taxon>Pleosporomycetidae</taxon>
        <taxon>Pleosporales</taxon>
        <taxon>Pleosporineae</taxon>
        <taxon>Pleosporaceae</taxon>
        <taxon>Pyrenophora</taxon>
    </lineage>
</organism>
<protein>
    <submittedName>
        <fullName evidence="9">MFS general substrate transporter</fullName>
    </submittedName>
</protein>
<comment type="caution">
    <text evidence="9">The sequence shown here is derived from an EMBL/GenBank/DDBJ whole genome shotgun (WGS) entry which is preliminary data.</text>
</comment>
<keyword evidence="3 7" id="KW-0812">Transmembrane</keyword>
<feature type="region of interest" description="Disordered" evidence="6">
    <location>
        <begin position="1"/>
        <end position="24"/>
    </location>
</feature>
<evidence type="ECO:0000256" key="3">
    <source>
        <dbReference type="ARBA" id="ARBA00022692"/>
    </source>
</evidence>
<dbReference type="PANTHER" id="PTHR23501">
    <property type="entry name" value="MAJOR FACILITATOR SUPERFAMILY"/>
    <property type="match status" value="1"/>
</dbReference>
<evidence type="ECO:0000313" key="9">
    <source>
        <dbReference type="EMBL" id="KAI1513414.1"/>
    </source>
</evidence>